<evidence type="ECO:0000259" key="8">
    <source>
        <dbReference type="Pfam" id="PF00149"/>
    </source>
</evidence>
<dbReference type="InterPro" id="IPR006146">
    <property type="entry name" value="5'-Nucleotdase_CS"/>
</dbReference>
<dbReference type="CDD" id="cd07409">
    <property type="entry name" value="MPP_CD73_N"/>
    <property type="match status" value="1"/>
</dbReference>
<dbReference type="SUPFAM" id="SSF56300">
    <property type="entry name" value="Metallo-dependent phosphatases"/>
    <property type="match status" value="1"/>
</dbReference>
<comment type="catalytic activity">
    <reaction evidence="1">
        <text>a ribonucleoside 5'-phosphate + H2O = a ribonucleoside + phosphate</text>
        <dbReference type="Rhea" id="RHEA:12484"/>
        <dbReference type="ChEBI" id="CHEBI:15377"/>
        <dbReference type="ChEBI" id="CHEBI:18254"/>
        <dbReference type="ChEBI" id="CHEBI:43474"/>
        <dbReference type="ChEBI" id="CHEBI:58043"/>
        <dbReference type="EC" id="3.1.3.5"/>
    </reaction>
</comment>
<evidence type="ECO:0000259" key="9">
    <source>
        <dbReference type="Pfam" id="PF02872"/>
    </source>
</evidence>
<sequence>EVRPEFYRVPVSYGGKKIEGIAAFASFFRNHENYFIFIFVLVWESVLCSSEGGFNVTVLHTNDIHSRFLEANKKGGICTDKDKYGDGCYGGVARLITKVKELKAKNNRTFFFNSGDFFQGTVWYTVLKYNIVAEAMSRMMYDSVCLGNHEFDDGPEGLAPFLRRMEEANVTVLGTNLDTSKEPLLNGTELKKSIIYQVEKLKIGVMGVVTKETMQIARPGKIEILDEITSIKEEVQRLKKEQVNFYVVISHVGFEMDKRIAFEVEELNLVVGGHTNTFLYTGESPRPEDRVEGKYPTIVTRGGKEALVVQDYWAGKYLGHLQLEFDKDGNLKNWSGNPILMDNTTTEDTEMACVLDSYKEVVDNASKEYIGLTKVKLEASDKVCRIKECNTANLITDAFLAFYADRNTTNNTEDWSDVNAAIVNSGIAKTTVEQGVILRENMMAMMPYESTLYVLTMTGLQLTNMFEHGASKFTWFEDPEGAFLQASGIRVAFNFSLPKKCRVIKLDILWAKCKIPKYEPVMLNETYRIVTTSYIANGGDGFKFDETVKKETEGVVDNEVVIEYVRKMSPIKEPEEGRVIMYDNPRPPNSTAGLPIDAIKTTFKPSVTTS</sequence>
<keyword evidence="5" id="KW-0964">Secreted</keyword>
<accession>A0A0K8RPE5</accession>
<dbReference type="InterPro" id="IPR036907">
    <property type="entry name" value="5'-Nucleotdase_C_sf"/>
</dbReference>
<evidence type="ECO:0000256" key="1">
    <source>
        <dbReference type="ARBA" id="ARBA00000815"/>
    </source>
</evidence>
<keyword evidence="7" id="KW-0547">Nucleotide-binding</keyword>
<feature type="non-terminal residue" evidence="10">
    <location>
        <position position="1"/>
    </location>
</feature>
<organism evidence="10">
    <name type="scientific">Ixodes ricinus</name>
    <name type="common">Common tick</name>
    <name type="synonym">Acarus ricinus</name>
    <dbReference type="NCBI Taxonomy" id="34613"/>
    <lineage>
        <taxon>Eukaryota</taxon>
        <taxon>Metazoa</taxon>
        <taxon>Ecdysozoa</taxon>
        <taxon>Arthropoda</taxon>
        <taxon>Chelicerata</taxon>
        <taxon>Arachnida</taxon>
        <taxon>Acari</taxon>
        <taxon>Parasitiformes</taxon>
        <taxon>Ixodida</taxon>
        <taxon>Ixodoidea</taxon>
        <taxon>Ixodidae</taxon>
        <taxon>Ixodinae</taxon>
        <taxon>Ixodes</taxon>
    </lineage>
</organism>
<dbReference type="SUPFAM" id="SSF55816">
    <property type="entry name" value="5'-nucleotidase (syn. UDP-sugar hydrolase), C-terminal domain"/>
    <property type="match status" value="1"/>
</dbReference>
<dbReference type="Gene3D" id="3.90.780.10">
    <property type="entry name" value="5'-Nucleotidase, C-terminal domain"/>
    <property type="match status" value="1"/>
</dbReference>
<dbReference type="GO" id="GO:0046872">
    <property type="term" value="F:metal ion binding"/>
    <property type="evidence" value="ECO:0007669"/>
    <property type="project" value="InterPro"/>
</dbReference>
<proteinExistence type="evidence at transcript level"/>
<dbReference type="PRINTS" id="PR01607">
    <property type="entry name" value="APYRASEFAMLY"/>
</dbReference>
<dbReference type="EMBL" id="GADI01001329">
    <property type="protein sequence ID" value="JAA72479.1"/>
    <property type="molecule type" value="mRNA"/>
</dbReference>
<dbReference type="EC" id="3.1.3.5" evidence="4"/>
<evidence type="ECO:0000256" key="3">
    <source>
        <dbReference type="ARBA" id="ARBA00006654"/>
    </source>
</evidence>
<name>A0A0K8RPE5_IXORI</name>
<dbReference type="GO" id="GO:0005886">
    <property type="term" value="C:plasma membrane"/>
    <property type="evidence" value="ECO:0007669"/>
    <property type="project" value="TreeGrafter"/>
</dbReference>
<dbReference type="PROSITE" id="PS00785">
    <property type="entry name" value="5_NUCLEOTIDASE_1"/>
    <property type="match status" value="1"/>
</dbReference>
<evidence type="ECO:0000256" key="2">
    <source>
        <dbReference type="ARBA" id="ARBA00004613"/>
    </source>
</evidence>
<keyword evidence="6" id="KW-0732">Signal</keyword>
<dbReference type="GO" id="GO:0006196">
    <property type="term" value="P:AMP catabolic process"/>
    <property type="evidence" value="ECO:0007669"/>
    <property type="project" value="TreeGrafter"/>
</dbReference>
<dbReference type="PANTHER" id="PTHR11575">
    <property type="entry name" value="5'-NUCLEOTIDASE-RELATED"/>
    <property type="match status" value="1"/>
</dbReference>
<comment type="subcellular location">
    <subcellularLocation>
        <location evidence="2">Secreted</location>
    </subcellularLocation>
</comment>
<evidence type="ECO:0000256" key="7">
    <source>
        <dbReference type="RuleBase" id="RU362119"/>
    </source>
</evidence>
<dbReference type="InterPro" id="IPR006179">
    <property type="entry name" value="5_nucleotidase/apyrase"/>
</dbReference>
<evidence type="ECO:0000313" key="10">
    <source>
        <dbReference type="EMBL" id="JAA72479.1"/>
    </source>
</evidence>
<dbReference type="GO" id="GO:0008253">
    <property type="term" value="F:5'-nucleotidase activity"/>
    <property type="evidence" value="ECO:0007669"/>
    <property type="project" value="UniProtKB-EC"/>
</dbReference>
<evidence type="ECO:0000256" key="6">
    <source>
        <dbReference type="ARBA" id="ARBA00022729"/>
    </source>
</evidence>
<dbReference type="FunFam" id="3.90.780.10:FF:000004">
    <property type="entry name" value="UDP-sugar hydrolase, putative"/>
    <property type="match status" value="1"/>
</dbReference>
<dbReference type="Pfam" id="PF00149">
    <property type="entry name" value="Metallophos"/>
    <property type="match status" value="1"/>
</dbReference>
<protein>
    <recommendedName>
        <fullName evidence="4">5'-nucleotidase</fullName>
        <ecNumber evidence="4">3.1.3.5</ecNumber>
    </recommendedName>
</protein>
<dbReference type="AlphaFoldDB" id="A0A0K8RPE5"/>
<feature type="domain" description="5'-Nucleotidase C-terminal" evidence="9">
    <location>
        <begin position="371"/>
        <end position="543"/>
    </location>
</feature>
<keyword evidence="7" id="KW-0378">Hydrolase</keyword>
<dbReference type="InterPro" id="IPR004843">
    <property type="entry name" value="Calcineurin-like_PHP"/>
</dbReference>
<dbReference type="GO" id="GO:0000166">
    <property type="term" value="F:nucleotide binding"/>
    <property type="evidence" value="ECO:0007669"/>
    <property type="project" value="UniProtKB-KW"/>
</dbReference>
<dbReference type="InterPro" id="IPR029052">
    <property type="entry name" value="Metallo-depent_PP-like"/>
</dbReference>
<feature type="domain" description="Calcineurin-like phosphoesterase" evidence="8">
    <location>
        <begin position="57"/>
        <end position="275"/>
    </location>
</feature>
<reference evidence="10" key="1">
    <citation type="submission" date="2012-12" db="EMBL/GenBank/DDBJ databases">
        <title>Identification and characterization of a phenylalanine ammonia-lyase gene family in Isatis indigotica Fort.</title>
        <authorList>
            <person name="Liu Q."/>
            <person name="Chen J."/>
            <person name="Zhou X."/>
            <person name="Di P."/>
            <person name="Xiao Y."/>
            <person name="Xuan H."/>
            <person name="Zhang L."/>
            <person name="Chen W."/>
        </authorList>
    </citation>
    <scope>NUCLEOTIDE SEQUENCE</scope>
    <source>
        <tissue evidence="10">Salivary gland</tissue>
    </source>
</reference>
<evidence type="ECO:0000256" key="5">
    <source>
        <dbReference type="ARBA" id="ARBA00022525"/>
    </source>
</evidence>
<comment type="similarity">
    <text evidence="3 7">Belongs to the 5'-nucleotidase family.</text>
</comment>
<dbReference type="Gene3D" id="3.60.21.10">
    <property type="match status" value="1"/>
</dbReference>
<dbReference type="PROSITE" id="PS00786">
    <property type="entry name" value="5_NUCLEOTIDASE_2"/>
    <property type="match status" value="1"/>
</dbReference>
<dbReference type="GO" id="GO:0005576">
    <property type="term" value="C:extracellular region"/>
    <property type="evidence" value="ECO:0007669"/>
    <property type="project" value="UniProtKB-SubCell"/>
</dbReference>
<dbReference type="Pfam" id="PF02872">
    <property type="entry name" value="5_nucleotid_C"/>
    <property type="match status" value="1"/>
</dbReference>
<dbReference type="PANTHER" id="PTHR11575:SF24">
    <property type="entry name" value="5'-NUCLEOTIDASE"/>
    <property type="match status" value="1"/>
</dbReference>
<evidence type="ECO:0000256" key="4">
    <source>
        <dbReference type="ARBA" id="ARBA00012643"/>
    </source>
</evidence>
<dbReference type="InterPro" id="IPR008334">
    <property type="entry name" value="5'-Nucleotdase_C"/>
</dbReference>
<dbReference type="FunFam" id="3.60.21.10:FF:000240">
    <property type="entry name" value="AGAP005458-PA"/>
    <property type="match status" value="1"/>
</dbReference>